<dbReference type="EMBL" id="SBJO01000024">
    <property type="protein sequence ID" value="KAF9764411.1"/>
    <property type="molecule type" value="Genomic_DNA"/>
</dbReference>
<gene>
    <name evidence="2" type="ORF">NGRA_0597</name>
</gene>
<sequence length="1277" mass="150298">MMKIDFQMIYQLLYAFRILETTNNGTGVRFMKRSLFYIPLVSLFIATAVRLFTIIYRLGDLNSCILEINDVVYDSRNNDFILFDFSLKNCTLPANCEFVNTAIQIQKNDVSLVRIIMSPFDIEKNTPIRIKCPIKVSDINLFEFINLKDNTNLELDFTFKLKVRFLYVIIPIGFNYSLKLVNPSSLHANKTLYSIRDTKIIGDLDKIRLVTHFYIRNVPSYVNINHQNISLESSCFKISISPILIKNGVLKKEVRVEIKIFLKNNECCDIFRNVLLKRKNIKFKIDSNMSCMIERIVSGYILIFEIVQGSLFKVFLCDKNKNSISLLYEFTDTHLSFPSAKTFKTNINIFEQSNGKELDKGSRVVKIGEEPDTNFFRLVYEIEKQEHFTIDYPVEIINISIIRGYVAVTFKISLKKLNLGIDIDLLPSLLTLECIIEDKKFIIPTIQTIKSPDLYVSIFLNEEQLVSIFESLYHGRYKFCTIKTVRNTLLDLIKIELSLSSLIFLVDNEVIYKKDFRSKDSGKINYTLFHELVEDNGEWVKIKTKSKEQFCKNENIQLFSAENEFNFVLSSQCLTCKTYLKVKNFILTKDGQIFVNLEAESLLCVQNTPKISPNNIFSYIFGGENFNIKFGSDLKLEFFFNNVNCDEPGSKLYENTKIMINEVENLNNNVFSFLIDQKKYKFEDFTDLKIINIFIIHKYILNILQKSYETIVIEAVNIEISIVISQDKICCFFSREARIDISISYPFIDVIDLEFKLYKYALIRFISHFLNLKENSFLRNTPKILDNIDHPIRFEGIFEPNDLNETVFLSRMFIHKTIYEMMTFNFHLLERRINLCKNGTCLNIKFKKQIPAFKTDWIKFVEFEVVEKRGILSKKDVYELEILDKDDVLIHKFTLKTKPQKSLNYDYGQFFFSMTDYKKSISLTHLFLCGRIIDTFLLKEISDRLITFYSVFFKNLVPNYNLIDIQICKLDILRSIYVSNLPTLVDLINTQILFNIQLRDFLKDSVRCKKTVEGEILSDYKDHYQRIRACPNTDIAFRENEPYTLNRFKSNIQFDANIRLFTRDSKLFIDISKVEFNNFFNFWASNTESCFFTSFFKIDFLKDNLFVIVFTKNFQIYLPKNDNLYLEVREDNRIFLQLLLNPSTSSKKMKYFYILGYTSLSFLSKDLIFIFKRFFGYDFTVDLKLEDELIVSSRITHHKSYMPNLALTSFSLINFFASSTAIIQCYNDLKGGCFGDFSFYEDEYFLDKQDMEILDEVIDVFKRRIYKKARWFTIPLI</sequence>
<keyword evidence="3" id="KW-1185">Reference proteome</keyword>
<dbReference type="AlphaFoldDB" id="A0A9P6KZF6"/>
<organism evidence="2 3">
    <name type="scientific">Nosema granulosis</name>
    <dbReference type="NCBI Taxonomy" id="83296"/>
    <lineage>
        <taxon>Eukaryota</taxon>
        <taxon>Fungi</taxon>
        <taxon>Fungi incertae sedis</taxon>
        <taxon>Microsporidia</taxon>
        <taxon>Nosematidae</taxon>
        <taxon>Nosema</taxon>
    </lineage>
</organism>
<keyword evidence="1" id="KW-0472">Membrane</keyword>
<name>A0A9P6KZF6_9MICR</name>
<feature type="transmembrane region" description="Helical" evidence="1">
    <location>
        <begin position="35"/>
        <end position="56"/>
    </location>
</feature>
<evidence type="ECO:0000313" key="3">
    <source>
        <dbReference type="Proteomes" id="UP000740883"/>
    </source>
</evidence>
<dbReference type="Proteomes" id="UP000740883">
    <property type="component" value="Unassembled WGS sequence"/>
</dbReference>
<accession>A0A9P6KZF6</accession>
<comment type="caution">
    <text evidence="2">The sequence shown here is derived from an EMBL/GenBank/DDBJ whole genome shotgun (WGS) entry which is preliminary data.</text>
</comment>
<proteinExistence type="predicted"/>
<keyword evidence="1" id="KW-0812">Transmembrane</keyword>
<evidence type="ECO:0000256" key="1">
    <source>
        <dbReference type="SAM" id="Phobius"/>
    </source>
</evidence>
<protein>
    <submittedName>
        <fullName evidence="2">Uncharacterized protein</fullName>
    </submittedName>
</protein>
<keyword evidence="1" id="KW-1133">Transmembrane helix</keyword>
<reference evidence="2 3" key="1">
    <citation type="journal article" date="2020" name="Genome Biol. Evol.">
        <title>Comparative genomics of strictly vertically transmitted, feminizing microsporidia endosymbionts of amphipod crustaceans.</title>
        <authorList>
            <person name="Cormier A."/>
            <person name="Chebbi M.A."/>
            <person name="Giraud I."/>
            <person name="Wattier R."/>
            <person name="Teixeira M."/>
            <person name="Gilbert C."/>
            <person name="Rigaud T."/>
            <person name="Cordaux R."/>
        </authorList>
    </citation>
    <scope>NUCLEOTIDE SEQUENCE [LARGE SCALE GENOMIC DNA]</scope>
    <source>
        <strain evidence="2 3">Ou3-Ou53</strain>
    </source>
</reference>
<evidence type="ECO:0000313" key="2">
    <source>
        <dbReference type="EMBL" id="KAF9764411.1"/>
    </source>
</evidence>